<evidence type="ECO:0000313" key="2">
    <source>
        <dbReference type="Proteomes" id="UP000290809"/>
    </source>
</evidence>
<keyword evidence="2" id="KW-1185">Reference proteome</keyword>
<name>A0A430PYE5_SCHBO</name>
<dbReference type="EMBL" id="QMKO01004178">
    <property type="protein sequence ID" value="RTG80408.1"/>
    <property type="molecule type" value="Genomic_DNA"/>
</dbReference>
<sequence>MHTSSNSVTRSEILLRNKSTSVISSLLCFDSASASSVTFIDRSGTRELRGITSIGSSHIITPSSSRRRTLNSVLAFSSSQILLMASFNRVLRLSVFNRASSGSSLSCSLGGFVQL</sequence>
<protein>
    <submittedName>
        <fullName evidence="1">Uncharacterized protein</fullName>
    </submittedName>
</protein>
<dbReference type="Proteomes" id="UP000290809">
    <property type="component" value="Unassembled WGS sequence"/>
</dbReference>
<reference evidence="1 2" key="1">
    <citation type="journal article" date="2019" name="PLoS Pathog.">
        <title>Genome sequence of the bovine parasite Schistosoma bovis Tanzania.</title>
        <authorList>
            <person name="Oey H."/>
            <person name="Zakrzewski M."/>
            <person name="Gobert G."/>
            <person name="Gravermann K."/>
            <person name="Stoye J."/>
            <person name="Jones M."/>
            <person name="Mcmanus D."/>
            <person name="Krause L."/>
        </authorList>
    </citation>
    <scope>NUCLEOTIDE SEQUENCE [LARGE SCALE GENOMIC DNA]</scope>
    <source>
        <strain evidence="1 2">TAN1997</strain>
    </source>
</reference>
<gene>
    <name evidence="1" type="ORF">DC041_0006359</name>
</gene>
<accession>A0A430PYE5</accession>
<proteinExistence type="predicted"/>
<organism evidence="1 2">
    <name type="scientific">Schistosoma bovis</name>
    <name type="common">Blood fluke</name>
    <dbReference type="NCBI Taxonomy" id="6184"/>
    <lineage>
        <taxon>Eukaryota</taxon>
        <taxon>Metazoa</taxon>
        <taxon>Spiralia</taxon>
        <taxon>Lophotrochozoa</taxon>
        <taxon>Platyhelminthes</taxon>
        <taxon>Trematoda</taxon>
        <taxon>Digenea</taxon>
        <taxon>Strigeidida</taxon>
        <taxon>Schistosomatoidea</taxon>
        <taxon>Schistosomatidae</taxon>
        <taxon>Schistosoma</taxon>
    </lineage>
</organism>
<comment type="caution">
    <text evidence="1">The sequence shown here is derived from an EMBL/GenBank/DDBJ whole genome shotgun (WGS) entry which is preliminary data.</text>
</comment>
<dbReference type="AlphaFoldDB" id="A0A430PYE5"/>
<evidence type="ECO:0000313" key="1">
    <source>
        <dbReference type="EMBL" id="RTG80408.1"/>
    </source>
</evidence>